<dbReference type="InterPro" id="IPR057023">
    <property type="entry name" value="PTP-SAK"/>
</dbReference>
<dbReference type="OrthoDB" id="9806482at2"/>
<sequence>MNHPFDVLKLENGAAFIFTPCPGTKEANLATSVACLKSAGATAVISLLPDQEIETLGVTELGKQVTQQNMTWYQLPIEDDQAPKQPFFAEFEKIKNELLERLRAQEKFAIHCRGGSGRTGLMAAILLLELGQPWQQVQELIQGTRPKALTLAPHIHFLKAHYSI</sequence>
<dbReference type="Proteomes" id="UP000184517">
    <property type="component" value="Unassembled WGS sequence"/>
</dbReference>
<dbReference type="GO" id="GO:0016791">
    <property type="term" value="F:phosphatase activity"/>
    <property type="evidence" value="ECO:0007669"/>
    <property type="project" value="UniProtKB-ARBA"/>
</dbReference>
<organism evidence="3 4">
    <name type="scientific">Marinomonas polaris DSM 16579</name>
    <dbReference type="NCBI Taxonomy" id="1122206"/>
    <lineage>
        <taxon>Bacteria</taxon>
        <taxon>Pseudomonadati</taxon>
        <taxon>Pseudomonadota</taxon>
        <taxon>Gammaproteobacteria</taxon>
        <taxon>Oceanospirillales</taxon>
        <taxon>Oceanospirillaceae</taxon>
        <taxon>Marinomonas</taxon>
    </lineage>
</organism>
<dbReference type="Gene3D" id="3.90.190.10">
    <property type="entry name" value="Protein tyrosine phosphatase superfamily"/>
    <property type="match status" value="1"/>
</dbReference>
<proteinExistence type="predicted"/>
<dbReference type="PROSITE" id="PS00383">
    <property type="entry name" value="TYR_PHOSPHATASE_1"/>
    <property type="match status" value="1"/>
</dbReference>
<feature type="domain" description="Tyrosine specific protein phosphatases" evidence="2">
    <location>
        <begin position="89"/>
        <end position="156"/>
    </location>
</feature>
<gene>
    <name evidence="3" type="ORF">SAMN02745753_04121</name>
</gene>
<name>A0A1M5KT36_9GAMM</name>
<dbReference type="PROSITE" id="PS50056">
    <property type="entry name" value="TYR_PHOSPHATASE_2"/>
    <property type="match status" value="1"/>
</dbReference>
<keyword evidence="1" id="KW-0378">Hydrolase</keyword>
<keyword evidence="4" id="KW-1185">Reference proteome</keyword>
<dbReference type="InterPro" id="IPR016130">
    <property type="entry name" value="Tyr_Pase_AS"/>
</dbReference>
<reference evidence="4" key="1">
    <citation type="submission" date="2016-11" db="EMBL/GenBank/DDBJ databases">
        <authorList>
            <person name="Varghese N."/>
            <person name="Submissions S."/>
        </authorList>
    </citation>
    <scope>NUCLEOTIDE SEQUENCE [LARGE SCALE GENOMIC DNA]</scope>
    <source>
        <strain evidence="4">DSM 16579</strain>
    </source>
</reference>
<dbReference type="InterPro" id="IPR000387">
    <property type="entry name" value="Tyr_Pase_dom"/>
</dbReference>
<dbReference type="Pfam" id="PF22784">
    <property type="entry name" value="PTP-SAK"/>
    <property type="match status" value="1"/>
</dbReference>
<evidence type="ECO:0000256" key="1">
    <source>
        <dbReference type="ARBA" id="ARBA00022801"/>
    </source>
</evidence>
<evidence type="ECO:0000313" key="4">
    <source>
        <dbReference type="Proteomes" id="UP000184517"/>
    </source>
</evidence>
<evidence type="ECO:0000313" key="3">
    <source>
        <dbReference type="EMBL" id="SHG55964.1"/>
    </source>
</evidence>
<accession>A0A1M5KT36</accession>
<protein>
    <submittedName>
        <fullName evidence="3">Cyclin-dependent kinase inhibitor 3 (CDKN3)</fullName>
    </submittedName>
</protein>
<dbReference type="EMBL" id="FQVF01000024">
    <property type="protein sequence ID" value="SHG55964.1"/>
    <property type="molecule type" value="Genomic_DNA"/>
</dbReference>
<dbReference type="AlphaFoldDB" id="A0A1M5KT36"/>
<dbReference type="InterPro" id="IPR029021">
    <property type="entry name" value="Prot-tyrosine_phosphatase-like"/>
</dbReference>
<dbReference type="RefSeq" id="WP_072841692.1">
    <property type="nucleotide sequence ID" value="NZ_FQVF01000024.1"/>
</dbReference>
<dbReference type="STRING" id="1122206.SAMN02745753_04121"/>
<dbReference type="SUPFAM" id="SSF52799">
    <property type="entry name" value="(Phosphotyrosine protein) phosphatases II"/>
    <property type="match status" value="1"/>
</dbReference>
<evidence type="ECO:0000259" key="2">
    <source>
        <dbReference type="PROSITE" id="PS50056"/>
    </source>
</evidence>